<feature type="transmembrane region" description="Helical" evidence="1">
    <location>
        <begin position="168"/>
        <end position="190"/>
    </location>
</feature>
<dbReference type="RefSeq" id="WP_166277772.1">
    <property type="nucleotide sequence ID" value="NZ_JAAFGS010000008.1"/>
</dbReference>
<evidence type="ECO:0000313" key="2">
    <source>
        <dbReference type="EMBL" id="NGZ77427.1"/>
    </source>
</evidence>
<feature type="transmembrane region" description="Helical" evidence="1">
    <location>
        <begin position="21"/>
        <end position="44"/>
    </location>
</feature>
<dbReference type="EMBL" id="JAAFGS010000008">
    <property type="protein sequence ID" value="NGZ77427.1"/>
    <property type="molecule type" value="Genomic_DNA"/>
</dbReference>
<feature type="transmembrane region" description="Helical" evidence="1">
    <location>
        <begin position="107"/>
        <end position="126"/>
    </location>
</feature>
<evidence type="ECO:0008006" key="4">
    <source>
        <dbReference type="Google" id="ProtNLM"/>
    </source>
</evidence>
<feature type="transmembrane region" description="Helical" evidence="1">
    <location>
        <begin position="138"/>
        <end position="156"/>
    </location>
</feature>
<sequence length="239" mass="27082">MGGTWRQAWLIVGRELKIDRYYLSGSLVFILYMGFFGGITLGEIAEDKRMLLLVDLIFWIIASMVGFYFSRRITKYITEDSYTHMLAHYRTLPIATEVLVVARYMQLLMATLCNGVLLFGLMYAVSSGIREQMTLGEYAAFALTWTAFGVTLNCFYIMMEFLLRGKGYFWYSLVLMLVLELAILSLHLSGVSVVQSSIEISARLGGASPAMWIMLALGAVSAYVSYRFIVRRLPLRDLA</sequence>
<dbReference type="Proteomes" id="UP000800303">
    <property type="component" value="Unassembled WGS sequence"/>
</dbReference>
<keyword evidence="1" id="KW-1133">Transmembrane helix</keyword>
<keyword evidence="3" id="KW-1185">Reference proteome</keyword>
<proteinExistence type="predicted"/>
<keyword evidence="1" id="KW-0812">Transmembrane</keyword>
<reference evidence="2 3" key="1">
    <citation type="submission" date="2020-01" db="EMBL/GenBank/DDBJ databases">
        <title>Polyphasic characterisation and genomic insights into a novel alkali tolerant bacterium VR-M41.</title>
        <authorList>
            <person name="Vemuluri V.R."/>
        </authorList>
    </citation>
    <scope>NUCLEOTIDE SEQUENCE [LARGE SCALE GENOMIC DNA]</scope>
    <source>
        <strain evidence="2 3">VR-M41</strain>
    </source>
</reference>
<evidence type="ECO:0000313" key="3">
    <source>
        <dbReference type="Proteomes" id="UP000800303"/>
    </source>
</evidence>
<name>A0ABX0FEA8_9BACL</name>
<feature type="transmembrane region" description="Helical" evidence="1">
    <location>
        <begin position="50"/>
        <end position="69"/>
    </location>
</feature>
<keyword evidence="1" id="KW-0472">Membrane</keyword>
<comment type="caution">
    <text evidence="2">The sequence shown here is derived from an EMBL/GenBank/DDBJ whole genome shotgun (WGS) entry which is preliminary data.</text>
</comment>
<organism evidence="2 3">
    <name type="scientific">Saccharibacillus alkalitolerans</name>
    <dbReference type="NCBI Taxonomy" id="2705290"/>
    <lineage>
        <taxon>Bacteria</taxon>
        <taxon>Bacillati</taxon>
        <taxon>Bacillota</taxon>
        <taxon>Bacilli</taxon>
        <taxon>Bacillales</taxon>
        <taxon>Paenibacillaceae</taxon>
        <taxon>Saccharibacillus</taxon>
    </lineage>
</organism>
<protein>
    <recommendedName>
        <fullName evidence="4">ABC transporter permease</fullName>
    </recommendedName>
</protein>
<gene>
    <name evidence="2" type="ORF">GYN08_19235</name>
</gene>
<evidence type="ECO:0000256" key="1">
    <source>
        <dbReference type="SAM" id="Phobius"/>
    </source>
</evidence>
<accession>A0ABX0FEA8</accession>
<feature type="transmembrane region" description="Helical" evidence="1">
    <location>
        <begin position="210"/>
        <end position="229"/>
    </location>
</feature>